<keyword evidence="6" id="KW-1185">Reference proteome</keyword>
<dbReference type="eggNOG" id="COG1236">
    <property type="taxonomic scope" value="Bacteria"/>
</dbReference>
<dbReference type="EMBL" id="CP003989">
    <property type="protein sequence ID" value="AGA32378.1"/>
    <property type="molecule type" value="Genomic_DNA"/>
</dbReference>
<dbReference type="GO" id="GO:0016787">
    <property type="term" value="F:hydrolase activity"/>
    <property type="evidence" value="ECO:0007669"/>
    <property type="project" value="UniProtKB-KW"/>
</dbReference>
<dbReference type="Gene3D" id="3.40.50.10890">
    <property type="match status" value="1"/>
</dbReference>
<reference evidence="5" key="1">
    <citation type="submission" date="2015-12" db="EMBL/GenBank/DDBJ databases">
        <authorList>
            <person name="Tikhonova T.V."/>
            <person name="Pavlov A.R."/>
            <person name="Beletsky A.V."/>
            <person name="Mardanov A.V."/>
            <person name="Sorokin D.Y."/>
            <person name="Ravin N.V."/>
            <person name="Popov V.O."/>
        </authorList>
    </citation>
    <scope>NUCLEOTIDE SEQUENCE</scope>
    <source>
        <strain evidence="5">DSM 14787</strain>
    </source>
</reference>
<feature type="region of interest" description="Disordered" evidence="2">
    <location>
        <begin position="176"/>
        <end position="344"/>
    </location>
</feature>
<name>L0DTP3_THIND</name>
<dbReference type="KEGG" id="tni:TVNIR_0681"/>
<protein>
    <submittedName>
        <fullName evidence="5">Metallo-beta-lactamase family protein, RNA-specific</fullName>
    </submittedName>
</protein>
<evidence type="ECO:0000256" key="1">
    <source>
        <dbReference type="ARBA" id="ARBA00022801"/>
    </source>
</evidence>
<dbReference type="GO" id="GO:0004521">
    <property type="term" value="F:RNA endonuclease activity"/>
    <property type="evidence" value="ECO:0007669"/>
    <property type="project" value="TreeGrafter"/>
</dbReference>
<dbReference type="Proteomes" id="UP000010809">
    <property type="component" value="Chromosome"/>
</dbReference>
<gene>
    <name evidence="5" type="ordered locus">TVNIR_0681</name>
</gene>
<feature type="domain" description="Beta-Casp" evidence="4">
    <location>
        <begin position="420"/>
        <end position="552"/>
    </location>
</feature>
<evidence type="ECO:0000313" key="6">
    <source>
        <dbReference type="Proteomes" id="UP000010809"/>
    </source>
</evidence>
<dbReference type="InterPro" id="IPR050698">
    <property type="entry name" value="MBL"/>
</dbReference>
<sequence length="638" mass="68650">MTYPTLTHHGGAQGVTGSCHRLQLAPDRALLVDCGLFQGQDAESADNLEQHRVTFPVHDVLALIVTHVHIDHVGRLPYLLAAGYRGSILCSAPSARLLPLVIEDALKVGFTRDRTLIERFLEEVHSRLVPLEYQTWHTLIDDARHHVRIRLQRAGHILGSAYVEVDIQNPAASPSLRGAALTPSLRGGEADAAVQPPPGSPRRSSPRDDALASSLRGAQPPSSLRGAAAQPPSSLRGGEADAAVHAPPGSPRRSSPRDDALASSLRGVQPPSSLRGAAAQPPSSLRGGEADAAVQPPPGSPRAFATASGLAMTGPRDDGGAVSSGPRDDGEEVSSGPRDDEAEEATTRIVFSGDLGAPNSPLLPAPNPPERADILVLESTYGDRVHEDRSTRQARLKAAIDHALENNGTVVIPAFSIGRTQELLYELEDLIHQATDPHWQDLEIIVDSPLAARFTEAYRDLKPYWDLEAHDRLDHGRHPLAFENLYTVDSHEEHLQTVDYLARTGRPAVVIAASGMAAGGRVVNYLKRMLGDERHDVLFVGYQAEGTPGRAIQRHGPRGGWVQLDGERIDIRARIHTIGGYSAHAAQNDLLAFIQGIPQAPKEIRLIHGERDAREALKTEIETWAEANGQAVQVTCAA</sequence>
<dbReference type="PANTHER" id="PTHR11203">
    <property type="entry name" value="CLEAVAGE AND POLYADENYLATION SPECIFICITY FACTOR FAMILY MEMBER"/>
    <property type="match status" value="1"/>
</dbReference>
<accession>L0DTP3</accession>
<dbReference type="eggNOG" id="COG0508">
    <property type="taxonomic scope" value="Bacteria"/>
</dbReference>
<dbReference type="SMART" id="SM01027">
    <property type="entry name" value="Beta-Casp"/>
    <property type="match status" value="1"/>
</dbReference>
<dbReference type="HOGENOM" id="CLU_009673_5_0_6"/>
<dbReference type="STRING" id="1255043.TVNIR_0681"/>
<evidence type="ECO:0000259" key="3">
    <source>
        <dbReference type="SMART" id="SM00849"/>
    </source>
</evidence>
<dbReference type="PATRIC" id="fig|1255043.3.peg.687"/>
<dbReference type="InterPro" id="IPR036866">
    <property type="entry name" value="RibonucZ/Hydroxyglut_hydro"/>
</dbReference>
<evidence type="ECO:0000313" key="5">
    <source>
        <dbReference type="EMBL" id="AGA32378.1"/>
    </source>
</evidence>
<dbReference type="Pfam" id="PF10996">
    <property type="entry name" value="Beta-Casp"/>
    <property type="match status" value="1"/>
</dbReference>
<dbReference type="AlphaFoldDB" id="L0DTP3"/>
<dbReference type="Pfam" id="PF07521">
    <property type="entry name" value="RMMBL"/>
    <property type="match status" value="1"/>
</dbReference>
<dbReference type="SUPFAM" id="SSF56281">
    <property type="entry name" value="Metallo-hydrolase/oxidoreductase"/>
    <property type="match status" value="1"/>
</dbReference>
<keyword evidence="1" id="KW-0378">Hydrolase</keyword>
<dbReference type="Gene3D" id="3.60.15.10">
    <property type="entry name" value="Ribonuclease Z/Hydroxyacylglutathione hydrolase-like"/>
    <property type="match status" value="1"/>
</dbReference>
<evidence type="ECO:0000259" key="4">
    <source>
        <dbReference type="SMART" id="SM01027"/>
    </source>
</evidence>
<dbReference type="InterPro" id="IPR011108">
    <property type="entry name" value="RMMBL"/>
</dbReference>
<dbReference type="PANTHER" id="PTHR11203:SF37">
    <property type="entry name" value="INTEGRATOR COMPLEX SUBUNIT 11"/>
    <property type="match status" value="1"/>
</dbReference>
<dbReference type="Pfam" id="PF00753">
    <property type="entry name" value="Lactamase_B"/>
    <property type="match status" value="1"/>
</dbReference>
<organism evidence="5 6">
    <name type="scientific">Thioalkalivibrio nitratireducens (strain DSM 14787 / UNIQEM 213 / ALEN2)</name>
    <dbReference type="NCBI Taxonomy" id="1255043"/>
    <lineage>
        <taxon>Bacteria</taxon>
        <taxon>Pseudomonadati</taxon>
        <taxon>Pseudomonadota</taxon>
        <taxon>Gammaproteobacteria</taxon>
        <taxon>Chromatiales</taxon>
        <taxon>Ectothiorhodospiraceae</taxon>
        <taxon>Thioalkalivibrio</taxon>
    </lineage>
</organism>
<dbReference type="InterPro" id="IPR022712">
    <property type="entry name" value="Beta_Casp"/>
</dbReference>
<feature type="domain" description="Metallo-beta-lactamase" evidence="3">
    <location>
        <begin position="16"/>
        <end position="215"/>
    </location>
</feature>
<dbReference type="InterPro" id="IPR001279">
    <property type="entry name" value="Metallo-B-lactamas"/>
</dbReference>
<evidence type="ECO:0000256" key="2">
    <source>
        <dbReference type="SAM" id="MobiDB-lite"/>
    </source>
</evidence>
<dbReference type="CDD" id="cd16295">
    <property type="entry name" value="TTHA0252-CPSF-like_MBL-fold"/>
    <property type="match status" value="1"/>
</dbReference>
<proteinExistence type="predicted"/>
<dbReference type="SMART" id="SM00849">
    <property type="entry name" value="Lactamase_B"/>
    <property type="match status" value="1"/>
</dbReference>